<name>A0A1F7YG83_9BACT</name>
<dbReference type="AlphaFoldDB" id="A0A1F7YG83"/>
<evidence type="ECO:0000313" key="5">
    <source>
        <dbReference type="Proteomes" id="UP000179221"/>
    </source>
</evidence>
<accession>A0A1F7YG83</accession>
<evidence type="ECO:0000256" key="1">
    <source>
        <dbReference type="SAM" id="Coils"/>
    </source>
</evidence>
<proteinExistence type="predicted"/>
<keyword evidence="2" id="KW-0812">Transmembrane</keyword>
<dbReference type="EMBL" id="MGGL01000014">
    <property type="protein sequence ID" value="OGM26272.1"/>
    <property type="molecule type" value="Genomic_DNA"/>
</dbReference>
<dbReference type="Pfam" id="PF08239">
    <property type="entry name" value="SH3_3"/>
    <property type="match status" value="1"/>
</dbReference>
<dbReference type="InterPro" id="IPR003646">
    <property type="entry name" value="SH3-like_bac-type"/>
</dbReference>
<feature type="transmembrane region" description="Helical" evidence="2">
    <location>
        <begin position="61"/>
        <end position="81"/>
    </location>
</feature>
<keyword evidence="2" id="KW-1133">Transmembrane helix</keyword>
<gene>
    <name evidence="4" type="ORF">A2628_03650</name>
</gene>
<feature type="coiled-coil region" evidence="1">
    <location>
        <begin position="102"/>
        <end position="139"/>
    </location>
</feature>
<evidence type="ECO:0000256" key="2">
    <source>
        <dbReference type="SAM" id="Phobius"/>
    </source>
</evidence>
<keyword evidence="1" id="KW-0175">Coiled coil</keyword>
<sequence length="233" mass="25957">MKKLAKVVFIYSIVAITANLIALGLFNPSPQNLISSVLLFPILLYLWLLMTHPEAVSAGRWSLRLLLVIFLLSLSSVYALYLANIGNIRSKVEAKNTDPSKITALESEIAKLRAEKKDNQKLSDELTSIKEKLAELDSNENSTLAVSSQSSDLADLLMENDKTDALLGNVTIKNNLTKSVDVLEVANFSAKPVGKITYGNNYPYYETDGNWYKIMIDNSVFGWVHDRDVKKID</sequence>
<organism evidence="4 5">
    <name type="scientific">Candidatus Woesebacteria bacterium RIFCSPHIGHO2_01_FULL_40_22</name>
    <dbReference type="NCBI Taxonomy" id="1802499"/>
    <lineage>
        <taxon>Bacteria</taxon>
        <taxon>Candidatus Woeseibacteriota</taxon>
    </lineage>
</organism>
<dbReference type="Gene3D" id="2.30.30.40">
    <property type="entry name" value="SH3 Domains"/>
    <property type="match status" value="1"/>
</dbReference>
<keyword evidence="2" id="KW-0472">Membrane</keyword>
<feature type="transmembrane region" description="Helical" evidence="2">
    <location>
        <begin position="7"/>
        <end position="26"/>
    </location>
</feature>
<comment type="caution">
    <text evidence="4">The sequence shown here is derived from an EMBL/GenBank/DDBJ whole genome shotgun (WGS) entry which is preliminary data.</text>
</comment>
<reference evidence="4 5" key="1">
    <citation type="journal article" date="2016" name="Nat. Commun.">
        <title>Thousands of microbial genomes shed light on interconnected biogeochemical processes in an aquifer system.</title>
        <authorList>
            <person name="Anantharaman K."/>
            <person name="Brown C.T."/>
            <person name="Hug L.A."/>
            <person name="Sharon I."/>
            <person name="Castelle C.J."/>
            <person name="Probst A.J."/>
            <person name="Thomas B.C."/>
            <person name="Singh A."/>
            <person name="Wilkins M.J."/>
            <person name="Karaoz U."/>
            <person name="Brodie E.L."/>
            <person name="Williams K.H."/>
            <person name="Hubbard S.S."/>
            <person name="Banfield J.F."/>
        </authorList>
    </citation>
    <scope>NUCLEOTIDE SEQUENCE [LARGE SCALE GENOMIC DNA]</scope>
</reference>
<dbReference type="Proteomes" id="UP000179221">
    <property type="component" value="Unassembled WGS sequence"/>
</dbReference>
<protein>
    <recommendedName>
        <fullName evidence="3">SH3b domain-containing protein</fullName>
    </recommendedName>
</protein>
<evidence type="ECO:0000259" key="3">
    <source>
        <dbReference type="Pfam" id="PF08239"/>
    </source>
</evidence>
<feature type="transmembrane region" description="Helical" evidence="2">
    <location>
        <begin position="32"/>
        <end position="49"/>
    </location>
</feature>
<feature type="domain" description="SH3b" evidence="3">
    <location>
        <begin position="181"/>
        <end position="229"/>
    </location>
</feature>
<evidence type="ECO:0000313" key="4">
    <source>
        <dbReference type="EMBL" id="OGM26272.1"/>
    </source>
</evidence>